<reference evidence="3 4" key="1">
    <citation type="submission" date="2018-10" db="EMBL/GenBank/DDBJ databases">
        <title>Draft genome of Mycobacterium hodleri strain B.</title>
        <authorList>
            <person name="Amande T.J."/>
            <person name="Mcgenity T.J."/>
        </authorList>
    </citation>
    <scope>NUCLEOTIDE SEQUENCE [LARGE SCALE GENOMIC DNA]</scope>
    <source>
        <strain evidence="3 4">B</strain>
    </source>
</reference>
<organism evidence="3 4">
    <name type="scientific">Mycolicibacterium hodleri</name>
    <dbReference type="NCBI Taxonomy" id="49897"/>
    <lineage>
        <taxon>Bacteria</taxon>
        <taxon>Bacillati</taxon>
        <taxon>Actinomycetota</taxon>
        <taxon>Actinomycetes</taxon>
        <taxon>Mycobacteriales</taxon>
        <taxon>Mycobacteriaceae</taxon>
        <taxon>Mycolicibacterium</taxon>
    </lineage>
</organism>
<comment type="caution">
    <text evidence="3">The sequence shown here is derived from an EMBL/GenBank/DDBJ whole genome shotgun (WGS) entry which is preliminary data.</text>
</comment>
<dbReference type="SUPFAM" id="SSF54373">
    <property type="entry name" value="FAD-linked reductases, C-terminal domain"/>
    <property type="match status" value="1"/>
</dbReference>
<dbReference type="AlphaFoldDB" id="A0A544W1I8"/>
<dbReference type="Gene3D" id="3.50.50.60">
    <property type="entry name" value="FAD/NAD(P)-binding domain"/>
    <property type="match status" value="2"/>
</dbReference>
<proteinExistence type="predicted"/>
<keyword evidence="3" id="KW-0560">Oxidoreductase</keyword>
<dbReference type="NCBIfam" id="NF005566">
    <property type="entry name" value="PRK07236.1"/>
    <property type="match status" value="1"/>
</dbReference>
<accession>A0A544W1I8</accession>
<dbReference type="InterPro" id="IPR053212">
    <property type="entry name" value="DHP_3-monooxygenase"/>
</dbReference>
<dbReference type="SUPFAM" id="SSF51905">
    <property type="entry name" value="FAD/NAD(P)-binding domain"/>
    <property type="match status" value="1"/>
</dbReference>
<feature type="domain" description="FAD-binding" evidence="1">
    <location>
        <begin position="11"/>
        <end position="162"/>
    </location>
</feature>
<dbReference type="GO" id="GO:0071949">
    <property type="term" value="F:FAD binding"/>
    <property type="evidence" value="ECO:0007669"/>
    <property type="project" value="InterPro"/>
</dbReference>
<dbReference type="InterPro" id="IPR054707">
    <property type="entry name" value="DhpH_subs-bd"/>
</dbReference>
<evidence type="ECO:0000259" key="1">
    <source>
        <dbReference type="Pfam" id="PF01494"/>
    </source>
</evidence>
<dbReference type="InterPro" id="IPR036188">
    <property type="entry name" value="FAD/NAD-bd_sf"/>
</dbReference>
<gene>
    <name evidence="3" type="ORF">D8S82_13820</name>
</gene>
<name>A0A544W1I8_9MYCO</name>
<dbReference type="Pfam" id="PF01494">
    <property type="entry name" value="FAD_binding_3"/>
    <property type="match status" value="1"/>
</dbReference>
<dbReference type="PANTHER" id="PTHR47469:SF2">
    <property type="entry name" value="OS06G0597600 PROTEIN"/>
    <property type="match status" value="1"/>
</dbReference>
<dbReference type="InterPro" id="IPR002938">
    <property type="entry name" value="FAD-bd"/>
</dbReference>
<dbReference type="PANTHER" id="PTHR47469">
    <property type="entry name" value="MONOOXYGENASE-LIKE"/>
    <property type="match status" value="1"/>
</dbReference>
<dbReference type="Pfam" id="PF22607">
    <property type="entry name" value="FAD_binding-like"/>
    <property type="match status" value="1"/>
</dbReference>
<dbReference type="Proteomes" id="UP000315759">
    <property type="component" value="Unassembled WGS sequence"/>
</dbReference>
<dbReference type="EMBL" id="VIFX01000015">
    <property type="protein sequence ID" value="TQR86119.1"/>
    <property type="molecule type" value="Genomic_DNA"/>
</dbReference>
<evidence type="ECO:0000259" key="2">
    <source>
        <dbReference type="Pfam" id="PF22607"/>
    </source>
</evidence>
<keyword evidence="3" id="KW-0503">Monooxygenase</keyword>
<sequence>MTTAATHSFTAAIVGGSVGGLAAAHELRSIGADVTVYERSVDRTQPRGAGIVMQAEVESLLSRLGVSVPSVSVQLQERQQLHRDGRIGRYEAPQWMTAWDTLYTTLRAPLGDVCYRLGSELHDLSVESDGVTATFADGHRTTTDLLIGADGVGSTTRSLLRLPGDIAYAGYVAWRGLEPEADLPGHLVDLLAERFTSFGAPGMQMLCYLVPGANGELERGSRRVNWVWYVNTAESSLGRLLTGTSGRRYDNFLPPGELTAENLTEVTALAERTLPGPFVELIGQSHVFMQPVFDLPPSRMVADRVMLLGDAAGTVRPHTASGTSKALGDAAALARALHGWTPPAGLPQQRLGSWEAHRLAHLESVARSGMRLAAQSLLGPAGPDHSACVDTR</sequence>
<keyword evidence="4" id="KW-1185">Reference proteome</keyword>
<feature type="domain" description="2,6-dihydroxypyridine 3-monooxygenase substrate binding" evidence="2">
    <location>
        <begin position="168"/>
        <end position="286"/>
    </location>
</feature>
<evidence type="ECO:0000313" key="4">
    <source>
        <dbReference type="Proteomes" id="UP000315759"/>
    </source>
</evidence>
<dbReference type="RefSeq" id="WP_142552637.1">
    <property type="nucleotide sequence ID" value="NZ_VIFX01000015.1"/>
</dbReference>
<dbReference type="PRINTS" id="PR00420">
    <property type="entry name" value="RNGMNOXGNASE"/>
</dbReference>
<evidence type="ECO:0000313" key="3">
    <source>
        <dbReference type="EMBL" id="TQR86119.1"/>
    </source>
</evidence>
<protein>
    <submittedName>
        <fullName evidence="3">Monooxygenase</fullName>
    </submittedName>
</protein>
<dbReference type="GO" id="GO:0004497">
    <property type="term" value="F:monooxygenase activity"/>
    <property type="evidence" value="ECO:0007669"/>
    <property type="project" value="UniProtKB-KW"/>
</dbReference>